<reference evidence="1" key="1">
    <citation type="submission" date="2018-01" db="EMBL/GenBank/DDBJ databases">
        <title>An insight into the sialome of Amazonian anophelines.</title>
        <authorList>
            <person name="Ribeiro J.M."/>
            <person name="Scarpassa V."/>
            <person name="Calvo E."/>
        </authorList>
    </citation>
    <scope>NUCLEOTIDE SEQUENCE</scope>
</reference>
<name>A0A2M4DBR5_ANODA</name>
<dbReference type="AlphaFoldDB" id="A0A2M4DBR5"/>
<protein>
    <submittedName>
        <fullName evidence="1">Putative secreted protein</fullName>
    </submittedName>
</protein>
<accession>A0A2M4DBR5</accession>
<dbReference type="EMBL" id="GGFL01010360">
    <property type="protein sequence ID" value="MBW74538.1"/>
    <property type="molecule type" value="Transcribed_RNA"/>
</dbReference>
<proteinExistence type="predicted"/>
<organism evidence="1">
    <name type="scientific">Anopheles darlingi</name>
    <name type="common">Mosquito</name>
    <dbReference type="NCBI Taxonomy" id="43151"/>
    <lineage>
        <taxon>Eukaryota</taxon>
        <taxon>Metazoa</taxon>
        <taxon>Ecdysozoa</taxon>
        <taxon>Arthropoda</taxon>
        <taxon>Hexapoda</taxon>
        <taxon>Insecta</taxon>
        <taxon>Pterygota</taxon>
        <taxon>Neoptera</taxon>
        <taxon>Endopterygota</taxon>
        <taxon>Diptera</taxon>
        <taxon>Nematocera</taxon>
        <taxon>Culicoidea</taxon>
        <taxon>Culicidae</taxon>
        <taxon>Anophelinae</taxon>
        <taxon>Anopheles</taxon>
    </lineage>
</organism>
<sequence>MFTRPSACTMVAGVCSAHPSPTSGADIRCLAQRMKPERGLSCRSGHGFPCTIHCHASCAPSRCHRRVAPAHIHCSVDRVRCT</sequence>
<evidence type="ECO:0000313" key="1">
    <source>
        <dbReference type="EMBL" id="MBW74538.1"/>
    </source>
</evidence>